<proteinExistence type="inferred from homology"/>
<keyword evidence="1 3" id="KW-0547">Nucleotide-binding</keyword>
<dbReference type="Proteomes" id="UP000187209">
    <property type="component" value="Unassembled WGS sequence"/>
</dbReference>
<dbReference type="Gene3D" id="3.30.200.20">
    <property type="entry name" value="Phosphorylase Kinase, domain 1"/>
    <property type="match status" value="1"/>
</dbReference>
<keyword evidence="4" id="KW-0808">Transferase</keyword>
<evidence type="ECO:0000256" key="4">
    <source>
        <dbReference type="RuleBase" id="RU000304"/>
    </source>
</evidence>
<reference evidence="6 7" key="1">
    <citation type="submission" date="2016-11" db="EMBL/GenBank/DDBJ databases">
        <title>The macronuclear genome of Stentor coeruleus: a giant cell with tiny introns.</title>
        <authorList>
            <person name="Slabodnick M."/>
            <person name="Ruby J.G."/>
            <person name="Reiff S.B."/>
            <person name="Swart E.C."/>
            <person name="Gosai S."/>
            <person name="Prabakaran S."/>
            <person name="Witkowska E."/>
            <person name="Larue G.E."/>
            <person name="Fisher S."/>
            <person name="Freeman R.M."/>
            <person name="Gunawardena J."/>
            <person name="Chu W."/>
            <person name="Stover N.A."/>
            <person name="Gregory B.D."/>
            <person name="Nowacki M."/>
            <person name="Derisi J."/>
            <person name="Roy S.W."/>
            <person name="Marshall W.F."/>
            <person name="Sood P."/>
        </authorList>
    </citation>
    <scope>NUCLEOTIDE SEQUENCE [LARGE SCALE GENOMIC DNA]</scope>
    <source>
        <strain evidence="6">WM001</strain>
    </source>
</reference>
<dbReference type="Gene3D" id="1.10.510.10">
    <property type="entry name" value="Transferase(Phosphotransferase) domain 1"/>
    <property type="match status" value="1"/>
</dbReference>
<dbReference type="PROSITE" id="PS50011">
    <property type="entry name" value="PROTEIN_KINASE_DOM"/>
    <property type="match status" value="1"/>
</dbReference>
<dbReference type="PROSITE" id="PS00108">
    <property type="entry name" value="PROTEIN_KINASE_ST"/>
    <property type="match status" value="1"/>
</dbReference>
<dbReference type="AlphaFoldDB" id="A0A1R2CIV1"/>
<dbReference type="GO" id="GO:0005524">
    <property type="term" value="F:ATP binding"/>
    <property type="evidence" value="ECO:0007669"/>
    <property type="project" value="UniProtKB-UniRule"/>
</dbReference>
<gene>
    <name evidence="6" type="ORF">SteCoe_8970</name>
</gene>
<dbReference type="GO" id="GO:0035556">
    <property type="term" value="P:intracellular signal transduction"/>
    <property type="evidence" value="ECO:0007669"/>
    <property type="project" value="TreeGrafter"/>
</dbReference>
<dbReference type="GO" id="GO:0004674">
    <property type="term" value="F:protein serine/threonine kinase activity"/>
    <property type="evidence" value="ECO:0007669"/>
    <property type="project" value="UniProtKB-KW"/>
</dbReference>
<evidence type="ECO:0000256" key="2">
    <source>
        <dbReference type="ARBA" id="ARBA00022840"/>
    </source>
</evidence>
<evidence type="ECO:0000313" key="6">
    <source>
        <dbReference type="EMBL" id="OMJ88962.1"/>
    </source>
</evidence>
<keyword evidence="7" id="KW-1185">Reference proteome</keyword>
<comment type="similarity">
    <text evidence="4">Belongs to the protein kinase superfamily.</text>
</comment>
<accession>A0A1R2CIV1</accession>
<dbReference type="OrthoDB" id="68483at2759"/>
<dbReference type="SMART" id="SM00220">
    <property type="entry name" value="S_TKc"/>
    <property type="match status" value="1"/>
</dbReference>
<feature type="domain" description="Protein kinase" evidence="5">
    <location>
        <begin position="25"/>
        <end position="306"/>
    </location>
</feature>
<dbReference type="InterPro" id="IPR000719">
    <property type="entry name" value="Prot_kinase_dom"/>
</dbReference>
<keyword evidence="4" id="KW-0418">Kinase</keyword>
<evidence type="ECO:0000313" key="7">
    <source>
        <dbReference type="Proteomes" id="UP000187209"/>
    </source>
</evidence>
<dbReference type="PROSITE" id="PS00107">
    <property type="entry name" value="PROTEIN_KINASE_ATP"/>
    <property type="match status" value="1"/>
</dbReference>
<dbReference type="PANTHER" id="PTHR24346:SF77">
    <property type="entry name" value="SERINE THREONINE PROTEIN KINASE"/>
    <property type="match status" value="1"/>
</dbReference>
<dbReference type="InterPro" id="IPR017441">
    <property type="entry name" value="Protein_kinase_ATP_BS"/>
</dbReference>
<feature type="binding site" evidence="3">
    <location>
        <position position="52"/>
    </location>
    <ligand>
        <name>ATP</name>
        <dbReference type="ChEBI" id="CHEBI:30616"/>
    </ligand>
</feature>
<dbReference type="SUPFAM" id="SSF56112">
    <property type="entry name" value="Protein kinase-like (PK-like)"/>
    <property type="match status" value="1"/>
</dbReference>
<organism evidence="6 7">
    <name type="scientific">Stentor coeruleus</name>
    <dbReference type="NCBI Taxonomy" id="5963"/>
    <lineage>
        <taxon>Eukaryota</taxon>
        <taxon>Sar</taxon>
        <taxon>Alveolata</taxon>
        <taxon>Ciliophora</taxon>
        <taxon>Postciliodesmatophora</taxon>
        <taxon>Heterotrichea</taxon>
        <taxon>Heterotrichida</taxon>
        <taxon>Stentoridae</taxon>
        <taxon>Stentor</taxon>
    </lineage>
</organism>
<name>A0A1R2CIV1_9CILI</name>
<comment type="caution">
    <text evidence="6">The sequence shown here is derived from an EMBL/GenBank/DDBJ whole genome shotgun (WGS) entry which is preliminary data.</text>
</comment>
<keyword evidence="4" id="KW-0723">Serine/threonine-protein kinase</keyword>
<dbReference type="InterPro" id="IPR011009">
    <property type="entry name" value="Kinase-like_dom_sf"/>
</dbReference>
<protein>
    <recommendedName>
        <fullName evidence="5">Protein kinase domain-containing protein</fullName>
    </recommendedName>
</protein>
<dbReference type="Pfam" id="PF00069">
    <property type="entry name" value="Pkinase"/>
    <property type="match status" value="1"/>
</dbReference>
<dbReference type="GO" id="GO:0005737">
    <property type="term" value="C:cytoplasm"/>
    <property type="evidence" value="ECO:0007669"/>
    <property type="project" value="TreeGrafter"/>
</dbReference>
<dbReference type="EMBL" id="MPUH01000137">
    <property type="protein sequence ID" value="OMJ88962.1"/>
    <property type="molecule type" value="Genomic_DNA"/>
</dbReference>
<evidence type="ECO:0000256" key="3">
    <source>
        <dbReference type="PROSITE-ProRule" id="PRU10141"/>
    </source>
</evidence>
<evidence type="ECO:0000259" key="5">
    <source>
        <dbReference type="PROSITE" id="PS50011"/>
    </source>
</evidence>
<sequence length="309" mass="36242">MNSFKETYKAKAHKDRNNIKKINSYTLLEKIGEGANSKVFLSKRKKVFYAIKIINTDNLSRQKEFTKDSKGNTIIKTALDNVYREINILKTLNHENIIKIFEVIHDEDHGKIYIVMENCSKGNLMSWDTKENKFIIKWMEGRINEEVFRHIFRQIIYGVYYLHMQLIVHYDLKPQNILLTENLIVKISDFDRAFNLATSDFLFKNPGTYQFFPPESISSASYNSSYRCKAVDMWSLGLILYTFVYSVLPFNGQNMSELFKNIEEFELSFPDEPSISEGLRDLIRKLLDKNPNSRITIHEALIDPWLNCS</sequence>
<keyword evidence="2 3" id="KW-0067">ATP-binding</keyword>
<evidence type="ECO:0000256" key="1">
    <source>
        <dbReference type="ARBA" id="ARBA00022741"/>
    </source>
</evidence>
<dbReference type="CDD" id="cd14008">
    <property type="entry name" value="STKc_LKB1_CaMKK"/>
    <property type="match status" value="1"/>
</dbReference>
<dbReference type="InterPro" id="IPR008271">
    <property type="entry name" value="Ser/Thr_kinase_AS"/>
</dbReference>
<dbReference type="PANTHER" id="PTHR24346">
    <property type="entry name" value="MAP/MICROTUBULE AFFINITY-REGULATING KINASE"/>
    <property type="match status" value="1"/>
</dbReference>